<sequence length="107" mass="11750">MSILPAEICGLGFAYLVMSLNHDIAKIADLSGIAANKINEIVESTARNLDEKLCSYSPDMHRKIRALRGDPARVAEQLVSPNEITGVNRDFQLLLAQVLYRSLNPGI</sequence>
<accession>A0A7X9IJR1</accession>
<gene>
    <name evidence="1" type="ORF">GYA55_04370</name>
</gene>
<organism evidence="1 2">
    <name type="scientific">SAR324 cluster bacterium</name>
    <dbReference type="NCBI Taxonomy" id="2024889"/>
    <lineage>
        <taxon>Bacteria</taxon>
        <taxon>Deltaproteobacteria</taxon>
        <taxon>SAR324 cluster</taxon>
    </lineage>
</organism>
<dbReference type="AlphaFoldDB" id="A0A7X9IJR1"/>
<dbReference type="Proteomes" id="UP000524246">
    <property type="component" value="Unassembled WGS sequence"/>
</dbReference>
<name>A0A7X9IJR1_9DELT</name>
<reference evidence="1 2" key="1">
    <citation type="journal article" date="2020" name="Biotechnol. Biofuels">
        <title>New insights from the biogas microbiome by comprehensive genome-resolved metagenomics of nearly 1600 species originating from multiple anaerobic digesters.</title>
        <authorList>
            <person name="Campanaro S."/>
            <person name="Treu L."/>
            <person name="Rodriguez-R L.M."/>
            <person name="Kovalovszki A."/>
            <person name="Ziels R.M."/>
            <person name="Maus I."/>
            <person name="Zhu X."/>
            <person name="Kougias P.G."/>
            <person name="Basile A."/>
            <person name="Luo G."/>
            <person name="Schluter A."/>
            <person name="Konstantinidis K.T."/>
            <person name="Angelidaki I."/>
        </authorList>
    </citation>
    <scope>NUCLEOTIDE SEQUENCE [LARGE SCALE GENOMIC DNA]</scope>
    <source>
        <strain evidence="1">AS27yjCOA_65</strain>
    </source>
</reference>
<dbReference type="EMBL" id="JAAZON010000181">
    <property type="protein sequence ID" value="NMC62382.1"/>
    <property type="molecule type" value="Genomic_DNA"/>
</dbReference>
<comment type="caution">
    <text evidence="1">The sequence shown here is derived from an EMBL/GenBank/DDBJ whole genome shotgun (WGS) entry which is preliminary data.</text>
</comment>
<proteinExistence type="predicted"/>
<evidence type="ECO:0000313" key="2">
    <source>
        <dbReference type="Proteomes" id="UP000524246"/>
    </source>
</evidence>
<protein>
    <submittedName>
        <fullName evidence="1">Uncharacterized protein</fullName>
    </submittedName>
</protein>
<evidence type="ECO:0000313" key="1">
    <source>
        <dbReference type="EMBL" id="NMC62382.1"/>
    </source>
</evidence>